<comment type="similarity">
    <text evidence="2">Belongs to the PMEI family.</text>
</comment>
<dbReference type="PANTHER" id="PTHR31080:SF12">
    <property type="entry name" value="PLANT INVERTASE_PECTIN METHYLESTERASE INHIBITOR"/>
    <property type="match status" value="1"/>
</dbReference>
<dbReference type="PANTHER" id="PTHR31080">
    <property type="entry name" value="PECTINESTERASE INHIBITOR-LIKE"/>
    <property type="match status" value="1"/>
</dbReference>
<organism evidence="5 6">
    <name type="scientific">Turnera subulata</name>
    <dbReference type="NCBI Taxonomy" id="218843"/>
    <lineage>
        <taxon>Eukaryota</taxon>
        <taxon>Viridiplantae</taxon>
        <taxon>Streptophyta</taxon>
        <taxon>Embryophyta</taxon>
        <taxon>Tracheophyta</taxon>
        <taxon>Spermatophyta</taxon>
        <taxon>Magnoliopsida</taxon>
        <taxon>eudicotyledons</taxon>
        <taxon>Gunneridae</taxon>
        <taxon>Pentapetalae</taxon>
        <taxon>rosids</taxon>
        <taxon>fabids</taxon>
        <taxon>Malpighiales</taxon>
        <taxon>Passifloraceae</taxon>
        <taxon>Turnera</taxon>
    </lineage>
</organism>
<feature type="domain" description="Pectinesterase inhibitor" evidence="4">
    <location>
        <begin position="38"/>
        <end position="198"/>
    </location>
</feature>
<evidence type="ECO:0000256" key="2">
    <source>
        <dbReference type="ARBA" id="ARBA00038471"/>
    </source>
</evidence>
<dbReference type="OrthoDB" id="1430376at2759"/>
<reference evidence="5" key="1">
    <citation type="submission" date="2022-02" db="EMBL/GenBank/DDBJ databases">
        <authorList>
            <person name="Henning P.M."/>
            <person name="McCubbin A.G."/>
            <person name="Shore J.S."/>
        </authorList>
    </citation>
    <scope>NUCLEOTIDE SEQUENCE</scope>
    <source>
        <strain evidence="5">F60SS</strain>
        <tissue evidence="5">Leaves</tissue>
    </source>
</reference>
<keyword evidence="1 3" id="KW-0732">Signal</keyword>
<evidence type="ECO:0000313" key="5">
    <source>
        <dbReference type="EMBL" id="KAJ4829967.1"/>
    </source>
</evidence>
<dbReference type="Gene3D" id="1.20.140.40">
    <property type="entry name" value="Invertase/pectin methylesterase inhibitor family protein"/>
    <property type="match status" value="1"/>
</dbReference>
<dbReference type="Proteomes" id="UP001141552">
    <property type="component" value="Unassembled WGS sequence"/>
</dbReference>
<accession>A0A9Q0J6K6</accession>
<dbReference type="AlphaFoldDB" id="A0A9Q0J6K6"/>
<evidence type="ECO:0000313" key="6">
    <source>
        <dbReference type="Proteomes" id="UP001141552"/>
    </source>
</evidence>
<name>A0A9Q0J6K6_9ROSI</name>
<evidence type="ECO:0000259" key="4">
    <source>
        <dbReference type="SMART" id="SM00856"/>
    </source>
</evidence>
<feature type="signal peptide" evidence="3">
    <location>
        <begin position="1"/>
        <end position="26"/>
    </location>
</feature>
<gene>
    <name evidence="5" type="ORF">Tsubulata_025443</name>
</gene>
<dbReference type="GO" id="GO:0004857">
    <property type="term" value="F:enzyme inhibitor activity"/>
    <property type="evidence" value="ECO:0007669"/>
    <property type="project" value="InterPro"/>
</dbReference>
<keyword evidence="6" id="KW-1185">Reference proteome</keyword>
<evidence type="ECO:0000256" key="3">
    <source>
        <dbReference type="SAM" id="SignalP"/>
    </source>
</evidence>
<protein>
    <recommendedName>
        <fullName evidence="4">Pectinesterase inhibitor domain-containing protein</fullName>
    </recommendedName>
</protein>
<dbReference type="InterPro" id="IPR035513">
    <property type="entry name" value="Invertase/methylesterase_inhib"/>
</dbReference>
<sequence>MAQISNHFLSLLLISIFCISGTVVESSNPSYPRRQSGAAAAYIRAACDNTSYPALCMHYLSMYANSSTIPSPLQLSQVVLSVSLNRVQSTSSYISKELRATKGMERQILEDCLELINMSTDALSDSIREVHALVSPRTPIDDVLEHISNVEDSVSAAMTFVSDCTDGESPGEKKRKFKGTMKRKLLNAEQSVTIVLDLFDQYAGRYYKP</sequence>
<evidence type="ECO:0000256" key="1">
    <source>
        <dbReference type="ARBA" id="ARBA00022729"/>
    </source>
</evidence>
<dbReference type="Pfam" id="PF04043">
    <property type="entry name" value="PMEI"/>
    <property type="match status" value="1"/>
</dbReference>
<dbReference type="InterPro" id="IPR006501">
    <property type="entry name" value="Pectinesterase_inhib_dom"/>
</dbReference>
<dbReference type="SUPFAM" id="SSF101148">
    <property type="entry name" value="Plant invertase/pectin methylesterase inhibitor"/>
    <property type="match status" value="1"/>
</dbReference>
<comment type="caution">
    <text evidence="5">The sequence shown here is derived from an EMBL/GenBank/DDBJ whole genome shotgun (WGS) entry which is preliminary data.</text>
</comment>
<feature type="chain" id="PRO_5040431507" description="Pectinesterase inhibitor domain-containing protein" evidence="3">
    <location>
        <begin position="27"/>
        <end position="209"/>
    </location>
</feature>
<reference evidence="5" key="2">
    <citation type="journal article" date="2023" name="Plants (Basel)">
        <title>Annotation of the Turnera subulata (Passifloraceae) Draft Genome Reveals the S-Locus Evolved after the Divergence of Turneroideae from Passifloroideae in a Stepwise Manner.</title>
        <authorList>
            <person name="Henning P.M."/>
            <person name="Roalson E.H."/>
            <person name="Mir W."/>
            <person name="McCubbin A.G."/>
            <person name="Shore J.S."/>
        </authorList>
    </citation>
    <scope>NUCLEOTIDE SEQUENCE</scope>
    <source>
        <strain evidence="5">F60SS</strain>
    </source>
</reference>
<dbReference type="NCBIfam" id="TIGR01614">
    <property type="entry name" value="PME_inhib"/>
    <property type="match status" value="1"/>
</dbReference>
<proteinExistence type="inferred from homology"/>
<dbReference type="InterPro" id="IPR051955">
    <property type="entry name" value="PME_Inhibitor"/>
</dbReference>
<dbReference type="EMBL" id="JAKUCV010005766">
    <property type="protein sequence ID" value="KAJ4829967.1"/>
    <property type="molecule type" value="Genomic_DNA"/>
</dbReference>
<dbReference type="CDD" id="cd15798">
    <property type="entry name" value="PMEI-like_3"/>
    <property type="match status" value="1"/>
</dbReference>
<dbReference type="SMART" id="SM00856">
    <property type="entry name" value="PMEI"/>
    <property type="match status" value="1"/>
</dbReference>